<organism evidence="2 3">
    <name type="scientific">Alteromonas aestuariivivens</name>
    <dbReference type="NCBI Taxonomy" id="1938339"/>
    <lineage>
        <taxon>Bacteria</taxon>
        <taxon>Pseudomonadati</taxon>
        <taxon>Pseudomonadota</taxon>
        <taxon>Gammaproteobacteria</taxon>
        <taxon>Alteromonadales</taxon>
        <taxon>Alteromonadaceae</taxon>
        <taxon>Alteromonas/Salinimonas group</taxon>
        <taxon>Alteromonas</taxon>
    </lineage>
</organism>
<comment type="caution">
    <text evidence="2">The sequence shown here is derived from an EMBL/GenBank/DDBJ whole genome shotgun (WGS) entry which is preliminary data.</text>
</comment>
<evidence type="ECO:0000313" key="3">
    <source>
        <dbReference type="Proteomes" id="UP000256561"/>
    </source>
</evidence>
<dbReference type="OrthoDB" id="6120729at2"/>
<keyword evidence="3" id="KW-1185">Reference proteome</keyword>
<gene>
    <name evidence="2" type="ORF">DXV75_12375</name>
</gene>
<protein>
    <submittedName>
        <fullName evidence="2">YheU family protein</fullName>
    </submittedName>
</protein>
<accession>A0A3D8M6S3</accession>
<reference evidence="3" key="1">
    <citation type="submission" date="2018-08" db="EMBL/GenBank/DDBJ databases">
        <authorList>
            <person name="Zhang J."/>
            <person name="Du Z.-J."/>
        </authorList>
    </citation>
    <scope>NUCLEOTIDE SEQUENCE [LARGE SCALE GENOMIC DNA]</scope>
    <source>
        <strain evidence="3">KCTC 52655</strain>
    </source>
</reference>
<dbReference type="InterPro" id="IPR036685">
    <property type="entry name" value="YehU-like_sf"/>
</dbReference>
<dbReference type="Gene3D" id="1.10.10.610">
    <property type="entry name" value="YehU-like"/>
    <property type="match status" value="1"/>
</dbReference>
<evidence type="ECO:0000256" key="1">
    <source>
        <dbReference type="ARBA" id="ARBA00006450"/>
    </source>
</evidence>
<name>A0A3D8M6S3_9ALTE</name>
<dbReference type="RefSeq" id="WP_115593732.1">
    <property type="nucleotide sequence ID" value="NZ_QRHA01000008.1"/>
</dbReference>
<dbReference type="InterPro" id="IPR010648">
    <property type="entry name" value="UPF0270"/>
</dbReference>
<dbReference type="AlphaFoldDB" id="A0A3D8M6S3"/>
<dbReference type="PIRSF" id="PIRSF006169">
    <property type="entry name" value="UCP006169"/>
    <property type="match status" value="1"/>
</dbReference>
<dbReference type="NCBIfam" id="NF003438">
    <property type="entry name" value="PRK04966.1"/>
    <property type="match status" value="1"/>
</dbReference>
<sequence length="74" mass="8336">MIIPPHALEKQTLRAIAESFVLREGTDYGEWEATFEQKVQQVLDHLESGEAVLMYSELHDSVDIRPAREPGGAE</sequence>
<dbReference type="Pfam" id="PF06794">
    <property type="entry name" value="UPF0270"/>
    <property type="match status" value="1"/>
</dbReference>
<comment type="similarity">
    <text evidence="1">Belongs to the UPF0270 family.</text>
</comment>
<evidence type="ECO:0000313" key="2">
    <source>
        <dbReference type="EMBL" id="RDV24862.1"/>
    </source>
</evidence>
<dbReference type="Proteomes" id="UP000256561">
    <property type="component" value="Unassembled WGS sequence"/>
</dbReference>
<dbReference type="EMBL" id="QRHA01000008">
    <property type="protein sequence ID" value="RDV24862.1"/>
    <property type="molecule type" value="Genomic_DNA"/>
</dbReference>
<proteinExistence type="inferred from homology"/>
<dbReference type="SUPFAM" id="SSF118001">
    <property type="entry name" value="YehU-like"/>
    <property type="match status" value="1"/>
</dbReference>